<proteinExistence type="predicted"/>
<dbReference type="EMBL" id="CP090892">
    <property type="protein sequence ID" value="ULU08778.1"/>
    <property type="molecule type" value="Genomic_DNA"/>
</dbReference>
<dbReference type="AlphaFoldDB" id="A0AAE9DQT7"/>
<evidence type="ECO:0000313" key="1">
    <source>
        <dbReference type="EMBL" id="ULU08778.1"/>
    </source>
</evidence>
<reference evidence="1 2" key="1">
    <citation type="submission" date="2022-05" db="EMBL/GenBank/DDBJ databases">
        <title>Chromosome-level reference genomes for two strains of Caenorhabditis briggsae: an improved platform for comparative genomics.</title>
        <authorList>
            <person name="Stevens L."/>
            <person name="Andersen E.C."/>
        </authorList>
    </citation>
    <scope>NUCLEOTIDE SEQUENCE [LARGE SCALE GENOMIC DNA]</scope>
    <source>
        <strain evidence="1">QX1410_ONT</strain>
        <tissue evidence="1">Whole-organism</tissue>
    </source>
</reference>
<dbReference type="Proteomes" id="UP000827892">
    <property type="component" value="Chromosome II"/>
</dbReference>
<name>A0AAE9DQT7_CAEBR</name>
<gene>
    <name evidence="1" type="ORF">L3Y34_019768</name>
</gene>
<protein>
    <submittedName>
        <fullName evidence="1">Uncharacterized protein</fullName>
    </submittedName>
</protein>
<evidence type="ECO:0000313" key="2">
    <source>
        <dbReference type="Proteomes" id="UP000827892"/>
    </source>
</evidence>
<sequence length="74" mass="8812">MENEFPEDFWKNLLKYLRFDQRASLSLHIPQIRSIEATVPLKLDYFRLEPLSLTIDTSILKLQTCKIFLQNTNL</sequence>
<organism evidence="1 2">
    <name type="scientific">Caenorhabditis briggsae</name>
    <dbReference type="NCBI Taxonomy" id="6238"/>
    <lineage>
        <taxon>Eukaryota</taxon>
        <taxon>Metazoa</taxon>
        <taxon>Ecdysozoa</taxon>
        <taxon>Nematoda</taxon>
        <taxon>Chromadorea</taxon>
        <taxon>Rhabditida</taxon>
        <taxon>Rhabditina</taxon>
        <taxon>Rhabditomorpha</taxon>
        <taxon>Rhabditoidea</taxon>
        <taxon>Rhabditidae</taxon>
        <taxon>Peloderinae</taxon>
        <taxon>Caenorhabditis</taxon>
    </lineage>
</organism>
<accession>A0AAE9DQT7</accession>